<keyword evidence="4" id="KW-1185">Reference proteome</keyword>
<evidence type="ECO:0000313" key="3">
    <source>
        <dbReference type="EMBL" id="OHT17683.1"/>
    </source>
</evidence>
<dbReference type="EMBL" id="MLAK01000001">
    <property type="protein sequence ID" value="OHT17683.1"/>
    <property type="molecule type" value="Genomic_DNA"/>
</dbReference>
<dbReference type="SUPFAM" id="SSF50978">
    <property type="entry name" value="WD40 repeat-like"/>
    <property type="match status" value="1"/>
</dbReference>
<feature type="coiled-coil region" evidence="1">
    <location>
        <begin position="756"/>
        <end position="783"/>
    </location>
</feature>
<dbReference type="GO" id="GO:0030897">
    <property type="term" value="C:HOPS complex"/>
    <property type="evidence" value="ECO:0007669"/>
    <property type="project" value="TreeGrafter"/>
</dbReference>
<dbReference type="GO" id="GO:0042144">
    <property type="term" value="P:vacuole fusion, non-autophagic"/>
    <property type="evidence" value="ECO:0007669"/>
    <property type="project" value="TreeGrafter"/>
</dbReference>
<keyword evidence="1" id="KW-0175">Coiled coil</keyword>
<name>A0A1J4L2L3_9EUKA</name>
<dbReference type="GO" id="GO:0005768">
    <property type="term" value="C:endosome"/>
    <property type="evidence" value="ECO:0007669"/>
    <property type="project" value="TreeGrafter"/>
</dbReference>
<dbReference type="PANTHER" id="PTHR12811:SF0">
    <property type="entry name" value="VACUOLAR PROTEIN SORTING-ASSOCIATED PROTEIN 16 HOMOLOG"/>
    <property type="match status" value="1"/>
</dbReference>
<dbReference type="RefSeq" id="XP_068370819.1">
    <property type="nucleotide sequence ID" value="XM_068489838.1"/>
</dbReference>
<feature type="domain" description="Vps16 N-terminal" evidence="2">
    <location>
        <begin position="57"/>
        <end position="417"/>
    </location>
</feature>
<dbReference type="PANTHER" id="PTHR12811">
    <property type="entry name" value="VACUOLAR PROTEIN SORTING VPS16"/>
    <property type="match status" value="1"/>
</dbReference>
<evidence type="ECO:0000313" key="4">
    <source>
        <dbReference type="Proteomes" id="UP000179807"/>
    </source>
</evidence>
<comment type="caution">
    <text evidence="3">The sequence shown here is derived from an EMBL/GenBank/DDBJ whole genome shotgun (WGS) entry which is preliminary data.</text>
</comment>
<dbReference type="InterPro" id="IPR036322">
    <property type="entry name" value="WD40_repeat_dom_sf"/>
</dbReference>
<dbReference type="InterPro" id="IPR016534">
    <property type="entry name" value="VPS16"/>
</dbReference>
<dbReference type="GO" id="GO:0005765">
    <property type="term" value="C:lysosomal membrane"/>
    <property type="evidence" value="ECO:0007669"/>
    <property type="project" value="TreeGrafter"/>
</dbReference>
<evidence type="ECO:0000259" key="2">
    <source>
        <dbReference type="Pfam" id="PF04841"/>
    </source>
</evidence>
<accession>A0A1J4L2L3</accession>
<dbReference type="GO" id="GO:0016197">
    <property type="term" value="P:endosomal transport"/>
    <property type="evidence" value="ECO:0007669"/>
    <property type="project" value="TreeGrafter"/>
</dbReference>
<dbReference type="GO" id="GO:0006886">
    <property type="term" value="P:intracellular protein transport"/>
    <property type="evidence" value="ECO:0007669"/>
    <property type="project" value="InterPro"/>
</dbReference>
<dbReference type="Pfam" id="PF04841">
    <property type="entry name" value="Vps16_N"/>
    <property type="match status" value="1"/>
</dbReference>
<gene>
    <name evidence="3" type="ORF">TRFO_00987</name>
</gene>
<proteinExistence type="predicted"/>
<evidence type="ECO:0000256" key="1">
    <source>
        <dbReference type="SAM" id="Coils"/>
    </source>
</evidence>
<dbReference type="InterPro" id="IPR006926">
    <property type="entry name" value="Vps16_N"/>
</dbReference>
<protein>
    <recommendedName>
        <fullName evidence="2">Vps16 N-terminal domain-containing protein</fullName>
    </recommendedName>
</protein>
<dbReference type="Proteomes" id="UP000179807">
    <property type="component" value="Unassembled WGS sequence"/>
</dbReference>
<dbReference type="GeneID" id="94824542"/>
<sequence>MEYDILENLKATLKSYEHQLYSFHDSTYILQPIINQELLPRHFFYIISNFETDTICAAAHGGGFACQHQASGETPRPIEVYDDNLKHILSIFTPKEYGSLSAYYYSPEELLICLFTNRVCIYNQRGQIIENVILFEPEENEFFEFASFHEFGFFVVTTLGNVYYVSSYLTFECEKFAFFNIDTYDSVSGRGSAALPADTRIYLDGEPKGYAPMLWISATKGQSNFLICVQKGDIQTIQFPVRIISLQYSPDYSRVAAISADQIHIFDRNFSTCQESYNIPEIGLKRVSWCGNSSLLIAGNDKVIMIGSASECVVIPIPGDPLWRTNHVFVVPEVDGCRILTRNNVFYLRKIDGTALDLVKRNKSNPALKLIFDSSQKLTAATTDISSTIPELGKAVDGCLSAVQFFRDPSITHLLLRLIVKFKVDVKDFNFQQFSDIVMFKRITEQLSKAPTFMKLTVSQYKALGYDHLLMRLCNRYQHYVAYRVADYLNVSYEPLYNNWAHSLIFSTASNQDILEALKSADHSFDYVQLATAAYMREQCDPEVNLELAKKLIDLNGVKARSLPLLIMWKAWDMAIKAAVESNDTSLLMYTLKVVQEEIRVARGNELANPHDKSHTNNTNLNLNLNLNTTKKSTNTIMDSATLQKKVNQVLLENPIALEAWILLNPEDPNITDLLAKSGNKKAAINREFLTILQHSFQPEKATTAIQNVSTLKKKASKLNDSFGQKNAQRFVDMVQICKELNIQNVETPLEALDEVIKKNGNLKEAKKKLNISEDELQLRKLEIGFSMMQNGQGTTLFVKTLKEYKEKHLIDITNEFFRQRRFDITAAIEQNCTNEIVKLSINEFKEKYKVVEY</sequence>
<dbReference type="OrthoDB" id="1792at2759"/>
<dbReference type="GO" id="GO:0003779">
    <property type="term" value="F:actin binding"/>
    <property type="evidence" value="ECO:0007669"/>
    <property type="project" value="TreeGrafter"/>
</dbReference>
<reference evidence="3" key="1">
    <citation type="submission" date="2016-10" db="EMBL/GenBank/DDBJ databases">
        <authorList>
            <person name="Benchimol M."/>
            <person name="Almeida L.G."/>
            <person name="Vasconcelos A.T."/>
            <person name="Perreira-Neves A."/>
            <person name="Rosa I.A."/>
            <person name="Tasca T."/>
            <person name="Bogo M.R."/>
            <person name="de Souza W."/>
        </authorList>
    </citation>
    <scope>NUCLEOTIDE SEQUENCE [LARGE SCALE GENOMIC DNA]</scope>
    <source>
        <strain evidence="3">K</strain>
    </source>
</reference>
<dbReference type="AlphaFoldDB" id="A0A1J4L2L3"/>
<dbReference type="VEuPathDB" id="TrichDB:TRFO_00987"/>
<organism evidence="3 4">
    <name type="scientific">Tritrichomonas foetus</name>
    <dbReference type="NCBI Taxonomy" id="1144522"/>
    <lineage>
        <taxon>Eukaryota</taxon>
        <taxon>Metamonada</taxon>
        <taxon>Parabasalia</taxon>
        <taxon>Tritrichomonadida</taxon>
        <taxon>Tritrichomonadidae</taxon>
        <taxon>Tritrichomonas</taxon>
    </lineage>
</organism>